<keyword evidence="2" id="KW-1185">Reference proteome</keyword>
<accession>A0ABS9Z132</accession>
<dbReference type="Proteomes" id="UP001139104">
    <property type="component" value="Unassembled WGS sequence"/>
</dbReference>
<evidence type="ECO:0000313" key="2">
    <source>
        <dbReference type="Proteomes" id="UP001139104"/>
    </source>
</evidence>
<protein>
    <submittedName>
        <fullName evidence="1">Uncharacterized protein</fullName>
    </submittedName>
</protein>
<proteinExistence type="predicted"/>
<gene>
    <name evidence="1" type="ORF">K2U94_00840</name>
</gene>
<sequence length="116" mass="13305">MAKDWDRPEEDGLPTPLQTRARIHPFYREWAPRLKAKPVFVLVRDKSSREAMMPPPLCARRFQGVTLAQFADLGVSDYAAQSTVPRRPFLRADERGVRGFELLARQVQARSRAVTK</sequence>
<evidence type="ECO:0000313" key="1">
    <source>
        <dbReference type="EMBL" id="MCI4681327.1"/>
    </source>
</evidence>
<dbReference type="RefSeq" id="WP_243065400.1">
    <property type="nucleotide sequence ID" value="NZ_JAIVFK010000011.1"/>
</dbReference>
<dbReference type="EMBL" id="JAIVFP010000001">
    <property type="protein sequence ID" value="MCI4681327.1"/>
    <property type="molecule type" value="Genomic_DNA"/>
</dbReference>
<comment type="caution">
    <text evidence="1">The sequence shown here is derived from an EMBL/GenBank/DDBJ whole genome shotgun (WGS) entry which is preliminary data.</text>
</comment>
<organism evidence="1 2">
    <name type="scientific">Candidatus Rhodoblastus alkanivorans</name>
    <dbReference type="NCBI Taxonomy" id="2954117"/>
    <lineage>
        <taxon>Bacteria</taxon>
        <taxon>Pseudomonadati</taxon>
        <taxon>Pseudomonadota</taxon>
        <taxon>Alphaproteobacteria</taxon>
        <taxon>Hyphomicrobiales</taxon>
        <taxon>Rhodoblastaceae</taxon>
        <taxon>Rhodoblastus</taxon>
    </lineage>
</organism>
<name>A0ABS9Z132_9HYPH</name>
<reference evidence="1" key="1">
    <citation type="journal article" date="2022" name="ISME J.">
        <title>Identification of active gaseous-alkane degraders at natural gas seeps.</title>
        <authorList>
            <person name="Farhan Ul Haque M."/>
            <person name="Hernandez M."/>
            <person name="Crombie A.T."/>
            <person name="Murrell J.C."/>
        </authorList>
    </citation>
    <scope>NUCLEOTIDE SEQUENCE</scope>
    <source>
        <strain evidence="1">PC2</strain>
    </source>
</reference>